<gene>
    <name evidence="2" type="ORF">RNJ44_03323</name>
</gene>
<feature type="compositionally biased region" description="Acidic residues" evidence="1">
    <location>
        <begin position="452"/>
        <end position="469"/>
    </location>
</feature>
<comment type="caution">
    <text evidence="2">The sequence shown here is derived from an EMBL/GenBank/DDBJ whole genome shotgun (WGS) entry which is preliminary data.</text>
</comment>
<feature type="compositionally biased region" description="Polar residues" evidence="1">
    <location>
        <begin position="132"/>
        <end position="142"/>
    </location>
</feature>
<dbReference type="EMBL" id="JBEVYD010000003">
    <property type="protein sequence ID" value="KAL3234561.1"/>
    <property type="molecule type" value="Genomic_DNA"/>
</dbReference>
<protein>
    <submittedName>
        <fullName evidence="2">Uncharacterized protein</fullName>
    </submittedName>
</protein>
<proteinExistence type="predicted"/>
<feature type="compositionally biased region" description="Basic residues" evidence="1">
    <location>
        <begin position="1677"/>
        <end position="1686"/>
    </location>
</feature>
<feature type="compositionally biased region" description="Basic and acidic residues" evidence="1">
    <location>
        <begin position="1476"/>
        <end position="1510"/>
    </location>
</feature>
<feature type="region of interest" description="Disordered" evidence="1">
    <location>
        <begin position="452"/>
        <end position="471"/>
    </location>
</feature>
<feature type="region of interest" description="Disordered" evidence="1">
    <location>
        <begin position="1446"/>
        <end position="1511"/>
    </location>
</feature>
<feature type="compositionally biased region" description="Acidic residues" evidence="1">
    <location>
        <begin position="193"/>
        <end position="214"/>
    </location>
</feature>
<reference evidence="2 3" key="1">
    <citation type="submission" date="2024-05" db="EMBL/GenBank/DDBJ databases">
        <title>Long read based assembly of the Candida bracarensis genome reveals expanded adhesin content.</title>
        <authorList>
            <person name="Marcet-Houben M."/>
            <person name="Ksiezopolska E."/>
            <person name="Gabaldon T."/>
        </authorList>
    </citation>
    <scope>NUCLEOTIDE SEQUENCE [LARGE SCALE GENOMIC DNA]</scope>
    <source>
        <strain evidence="2 3">CBM6</strain>
    </source>
</reference>
<evidence type="ECO:0000256" key="1">
    <source>
        <dbReference type="SAM" id="MobiDB-lite"/>
    </source>
</evidence>
<name>A0ABR4NZE3_9SACH</name>
<feature type="compositionally biased region" description="Basic and acidic residues" evidence="1">
    <location>
        <begin position="1616"/>
        <end position="1633"/>
    </location>
</feature>
<sequence length="1716" mass="193616">MTGSNEERLKLGVPRRGLKIRSVVNKKNTTSSSSRVGYRGNGLLKGYRLKKRSSAGSDMPSSPPQQTGKTLSYVQSLIQRGKDILEDVSHEDKQFETELKSITRREKLMDKVVTEILETDYGMESKKPENHVSFNPSESVIPSQVDAGEEYNNSIDHENLKEEEDVNEQDDIDGRDLFGGADASDGDGHSQYDDDEEIEEEGDYEEDHVDEEYETISKQIDDAVIILSDESENEHKEEEEEAEEEQDGEEEEEEDGDDAEEEIAVKEISSSEIEHLDDNYSDLEQDGTDEYKQDMYDEPEVDSDVGEDNNIDPMSYNVNEHTNQVYDDKFESYGYNEQSQDDSSEQEKLRSSYEIQEGHTENDNSDQENDHRVNESDDYENINTIDFSKYMKPRNFQMEVEEPGSDEFSDIGDENDFSHIVEENIHSARTMKPNPSFNVTEGHNVPEEIEILSSEVEDDQTDNSDDNLSEEYHNDHDLLEYQTNIENTDGQHRNAGTVENYNYKEINEKENELKDFLHHIDDFKSIANEALNSIADTNFDDSNSEQPHTEDIEANYNTSSVVGDNDKVEDFSEVKNSDNILETSESLPDNEKSQENIETIDKGSLLSDNYLDDQKLLNQNNNKESVVEGISNETIGIETTGNETVNNETINNETVGNETVYFSTLEGSPSIGSETDGEDSNGNITTESNQETKYELIITDLMYSSSGEEDSSKESEPYSSVFSFDPFKSQEMIKDVDFSEVLNKNTSKDRESKSEARTDLEKNVHNKTQNGTADHNISVGIASTSPDNVDIRDTKVSVIEVVDTNKNSESDKNILKTTVKTTEQGRDLNESDSSNRVNFHTEIIGTNKSSAVDITESTKSLSPDMDVLNNIANKNEEADSSYYDVQVPAPEAIEFNEIEDEGTLSNMAQSDVEILTNVIESAQTKPNAEGYHNIKANLDELDIATPPLTDPAFSAKKDVPIETSQLNSVKNQKLEQKHDIGNRTFRINNIDVDKDSSSNQKTSNELDIYVKEVMQRIDEKNRSSSSIQMDSIRGLPRSSNSTFNDIYTKLDDSGNEKSSRASSDRQSETEGLETSEEIESTNAMPEKKQVFFDEIDNNVNSVHVTNNQDAQLISDKLVIEQFDDDPTLFSKYSRHSRAPLEKISLRASEIETSHDNSEQDSKVESLLTEDNENSNKRNIDEVNDLDNSDIRYHKLKRRKTSVLRTGFRNLYKAAKNFFSSMDLDELIDYESETVKHGDNDNSSISCPDSGVEKEDLLNELHQNPEDEIIWVSAEPSLSNKSTPSVKSGIDPENKERSEILQQLKYLQRLSEGLHLPTDSTNIDDTQIVDIDDDIDLIESDNSIELDLNTRIIDQDLSSDGIDQMNQIPNSLSNNNKEEVKAQETDNKDNIINVTKVTEDSSLHDIERDGSKMVFGEEHGPTNMDSSFVHSVSTPALGDEIFVRSSTPELNADKSTEEGFNNQVERDSIYYSPNHQIDIRTADPKSTKSDDEIESYHLDNDNKSERIHESSETADNINETFTTAIQSHINADVSNINYDDANKSQGIKTPEHNSEETDVVLNSAIEPKIESGYDVITQSSNEPIAVRVHNEIESEKSTPVKVIDRELTPQEVRFIAKVDIKEVDTQPEEKLADKAEEDTKDISGKELPSKKDKKSSKKRKRAAKTKKTVPITNSPKGMRTRKSKKGKKESDTSEKNGSTKKTLRSTRRMHTRSQKKD</sequence>
<feature type="region of interest" description="Disordered" evidence="1">
    <location>
        <begin position="1616"/>
        <end position="1716"/>
    </location>
</feature>
<organism evidence="2 3">
    <name type="scientific">Nakaseomyces bracarensis</name>
    <dbReference type="NCBI Taxonomy" id="273131"/>
    <lineage>
        <taxon>Eukaryota</taxon>
        <taxon>Fungi</taxon>
        <taxon>Dikarya</taxon>
        <taxon>Ascomycota</taxon>
        <taxon>Saccharomycotina</taxon>
        <taxon>Saccharomycetes</taxon>
        <taxon>Saccharomycetales</taxon>
        <taxon>Saccharomycetaceae</taxon>
        <taxon>Nakaseomyces</taxon>
    </lineage>
</organism>
<feature type="compositionally biased region" description="Acidic residues" evidence="1">
    <location>
        <begin position="1070"/>
        <end position="1079"/>
    </location>
</feature>
<feature type="region of interest" description="Disordered" evidence="1">
    <location>
        <begin position="1018"/>
        <end position="1087"/>
    </location>
</feature>
<feature type="compositionally biased region" description="Basic residues" evidence="1">
    <location>
        <begin position="1650"/>
        <end position="1666"/>
    </location>
</feature>
<feature type="compositionally biased region" description="Polar residues" evidence="1">
    <location>
        <begin position="316"/>
        <end position="325"/>
    </location>
</feature>
<feature type="region of interest" description="Disordered" evidence="1">
    <location>
        <begin position="50"/>
        <end position="69"/>
    </location>
</feature>
<feature type="compositionally biased region" description="Polar residues" evidence="1">
    <location>
        <begin position="54"/>
        <end position="69"/>
    </location>
</feature>
<feature type="compositionally biased region" description="Basic residues" evidence="1">
    <location>
        <begin position="1700"/>
        <end position="1716"/>
    </location>
</feature>
<feature type="compositionally biased region" description="Basic and acidic residues" evidence="1">
    <location>
        <begin position="1048"/>
        <end position="1068"/>
    </location>
</feature>
<feature type="region of interest" description="Disordered" evidence="1">
    <location>
        <begin position="121"/>
        <end position="386"/>
    </location>
</feature>
<evidence type="ECO:0000313" key="2">
    <source>
        <dbReference type="EMBL" id="KAL3234561.1"/>
    </source>
</evidence>
<evidence type="ECO:0000313" key="3">
    <source>
        <dbReference type="Proteomes" id="UP001623330"/>
    </source>
</evidence>
<feature type="compositionally biased region" description="Acidic residues" evidence="1">
    <location>
        <begin position="229"/>
        <end position="262"/>
    </location>
</feature>
<feature type="region of interest" description="Disordered" evidence="1">
    <location>
        <begin position="667"/>
        <end position="688"/>
    </location>
</feature>
<feature type="compositionally biased region" description="Basic and acidic residues" evidence="1">
    <location>
        <begin position="345"/>
        <end position="375"/>
    </location>
</feature>
<feature type="compositionally biased region" description="Basic and acidic residues" evidence="1">
    <location>
        <begin position="1639"/>
        <end position="1649"/>
    </location>
</feature>
<accession>A0ABR4NZE3</accession>
<feature type="compositionally biased region" description="Acidic residues" evidence="1">
    <location>
        <begin position="161"/>
        <end position="173"/>
    </location>
</feature>
<dbReference type="Proteomes" id="UP001623330">
    <property type="component" value="Unassembled WGS sequence"/>
</dbReference>
<feature type="region of interest" description="Disordered" evidence="1">
    <location>
        <begin position="1149"/>
        <end position="1180"/>
    </location>
</feature>
<feature type="compositionally biased region" description="Acidic residues" evidence="1">
    <location>
        <begin position="279"/>
        <end position="288"/>
    </location>
</feature>
<feature type="compositionally biased region" description="Acidic residues" evidence="1">
    <location>
        <begin position="296"/>
        <end position="310"/>
    </location>
</feature>
<feature type="compositionally biased region" description="Basic and acidic residues" evidence="1">
    <location>
        <begin position="1149"/>
        <end position="1163"/>
    </location>
</feature>
<keyword evidence="3" id="KW-1185">Reference proteome</keyword>